<feature type="binding site" evidence="2">
    <location>
        <position position="20"/>
    </location>
    <ligand>
        <name>substrate</name>
    </ligand>
</feature>
<dbReference type="NCBIfam" id="TIGR00055">
    <property type="entry name" value="uppS"/>
    <property type="match status" value="1"/>
</dbReference>
<feature type="binding site" evidence="2">
    <location>
        <position position="184"/>
    </location>
    <ligand>
        <name>substrate</name>
    </ligand>
</feature>
<gene>
    <name evidence="4" type="primary">uppS</name>
    <name evidence="4" type="ORF">POREN0001_0298</name>
</gene>
<feature type="binding site" evidence="2">
    <location>
        <begin position="190"/>
        <end position="192"/>
    </location>
    <ligand>
        <name>substrate</name>
    </ligand>
</feature>
<dbReference type="AlphaFoldDB" id="C3JAR0"/>
<feature type="region of interest" description="Disordered" evidence="3">
    <location>
        <begin position="238"/>
        <end position="261"/>
    </location>
</feature>
<dbReference type="InterPro" id="IPR001441">
    <property type="entry name" value="UPP_synth-like"/>
</dbReference>
<comment type="cofactor">
    <cofactor evidence="2">
        <name>Mg(2+)</name>
        <dbReference type="ChEBI" id="CHEBI:18420"/>
    </cofactor>
    <text evidence="2">Binds 2 magnesium ions per subunit.</text>
</comment>
<dbReference type="InterPro" id="IPR036424">
    <property type="entry name" value="UPP_synth-like_sf"/>
</dbReference>
<dbReference type="EMBL" id="ACNN01000020">
    <property type="protein sequence ID" value="EEN82667.1"/>
    <property type="molecule type" value="Genomic_DNA"/>
</dbReference>
<keyword evidence="1 2" id="KW-0808">Transferase</keyword>
<dbReference type="GO" id="GO:0000287">
    <property type="term" value="F:magnesium ion binding"/>
    <property type="evidence" value="ECO:0007669"/>
    <property type="project" value="UniProtKB-UniRule"/>
</dbReference>
<keyword evidence="2" id="KW-0460">Magnesium</keyword>
<dbReference type="PROSITE" id="PS01066">
    <property type="entry name" value="UPP_SYNTHASE"/>
    <property type="match status" value="1"/>
</dbReference>
<dbReference type="Gene3D" id="3.40.1180.10">
    <property type="entry name" value="Decaprenyl diphosphate synthase-like"/>
    <property type="match status" value="1"/>
</dbReference>
<dbReference type="InterPro" id="IPR018520">
    <property type="entry name" value="UPP_synth-like_CS"/>
</dbReference>
<dbReference type="PANTHER" id="PTHR10291:SF0">
    <property type="entry name" value="DEHYDRODOLICHYL DIPHOSPHATE SYNTHASE 2"/>
    <property type="match status" value="1"/>
</dbReference>
<evidence type="ECO:0000256" key="1">
    <source>
        <dbReference type="ARBA" id="ARBA00022679"/>
    </source>
</evidence>
<dbReference type="GO" id="GO:0016094">
    <property type="term" value="P:polyprenol biosynthetic process"/>
    <property type="evidence" value="ECO:0007669"/>
    <property type="project" value="TreeGrafter"/>
</dbReference>
<accession>C3JAR0</accession>
<feature type="compositionally biased region" description="Polar residues" evidence="3">
    <location>
        <begin position="247"/>
        <end position="261"/>
    </location>
</feature>
<comment type="subunit">
    <text evidence="2">Homodimer.</text>
</comment>
<dbReference type="STRING" id="553175.POREN0001_0298"/>
<comment type="caution">
    <text evidence="4">The sequence shown here is derived from an EMBL/GenBank/DDBJ whole genome shotgun (WGS) entry which is preliminary data.</text>
</comment>
<reference evidence="4 5" key="1">
    <citation type="submission" date="2009-04" db="EMBL/GenBank/DDBJ databases">
        <authorList>
            <person name="Sebastian Y."/>
            <person name="Madupu R."/>
            <person name="Durkin A.S."/>
            <person name="Torralba M."/>
            <person name="Methe B."/>
            <person name="Sutton G.G."/>
            <person name="Strausberg R.L."/>
            <person name="Nelson K.E."/>
        </authorList>
    </citation>
    <scope>NUCLEOTIDE SEQUENCE [LARGE SCALE GENOMIC DNA]</scope>
    <source>
        <strain evidence="5">ATCC 35406 / BCRC 14492 / JCM 8526 / NCTC 13058 / HG 370</strain>
    </source>
</reference>
<evidence type="ECO:0000313" key="5">
    <source>
        <dbReference type="Proteomes" id="UP000004295"/>
    </source>
</evidence>
<proteinExistence type="inferred from homology"/>
<feature type="binding site" evidence="2">
    <location>
        <position position="64"/>
    </location>
    <ligand>
        <name>substrate</name>
    </ligand>
</feature>
<feature type="binding site" evidence="2">
    <location>
        <position position="28"/>
    </location>
    <ligand>
        <name>substrate</name>
    </ligand>
</feature>
<dbReference type="HAMAP" id="MF_01139">
    <property type="entry name" value="ISPT"/>
    <property type="match status" value="1"/>
</dbReference>
<comment type="function">
    <text evidence="2">Catalyzes the condensation of isopentenyl diphosphate (IPP) with allylic pyrophosphates generating different type of terpenoids.</text>
</comment>
<dbReference type="Pfam" id="PF01255">
    <property type="entry name" value="Prenyltransf"/>
    <property type="match status" value="1"/>
</dbReference>
<protein>
    <recommendedName>
        <fullName evidence="2">Isoprenyl transferase</fullName>
        <ecNumber evidence="2">2.5.1.-</ecNumber>
    </recommendedName>
</protein>
<feature type="binding site" evidence="2">
    <location>
        <position position="32"/>
    </location>
    <ligand>
        <name>substrate</name>
    </ligand>
</feature>
<keyword evidence="2" id="KW-0479">Metal-binding</keyword>
<dbReference type="FunFam" id="3.40.1180.10:FF:000001">
    <property type="entry name" value="(2E,6E)-farnesyl-diphosphate-specific ditrans,polycis-undecaprenyl-diphosphate synthase"/>
    <property type="match status" value="1"/>
</dbReference>
<feature type="binding site" evidence="2">
    <location>
        <begin position="16"/>
        <end position="19"/>
    </location>
    <ligand>
        <name>substrate</name>
    </ligand>
</feature>
<dbReference type="PANTHER" id="PTHR10291">
    <property type="entry name" value="DEHYDRODOLICHYL DIPHOSPHATE SYNTHASE FAMILY MEMBER"/>
    <property type="match status" value="1"/>
</dbReference>
<dbReference type="GO" id="GO:0045547">
    <property type="term" value="F:ditrans,polycis-polyprenyl diphosphate synthase [(2E,6E)-farnesyl diphosphate specific] activity"/>
    <property type="evidence" value="ECO:0007669"/>
    <property type="project" value="TreeGrafter"/>
</dbReference>
<dbReference type="EC" id="2.5.1.-" evidence="2"/>
<dbReference type="Proteomes" id="UP000004295">
    <property type="component" value="Unassembled WGS sequence"/>
</dbReference>
<organism evidence="4 5">
    <name type="scientific">Porphyromonas endodontalis (strain ATCC 35406 / DSM 24491 / JCM 8526 / CCUG 16442 / BCRC 14492 / NCTC 13058 / HG 370)</name>
    <name type="common">Bacteroides endodontalis</name>
    <dbReference type="NCBI Taxonomy" id="553175"/>
    <lineage>
        <taxon>Bacteria</taxon>
        <taxon>Pseudomonadati</taxon>
        <taxon>Bacteroidota</taxon>
        <taxon>Bacteroidia</taxon>
        <taxon>Bacteroidales</taxon>
        <taxon>Porphyromonadaceae</taxon>
        <taxon>Porphyromonas</taxon>
    </lineage>
</organism>
<dbReference type="SUPFAM" id="SSF64005">
    <property type="entry name" value="Undecaprenyl diphosphate synthase"/>
    <property type="match status" value="1"/>
</dbReference>
<feature type="binding site" evidence="2">
    <location>
        <position position="203"/>
    </location>
    <ligand>
        <name>Mg(2+)</name>
        <dbReference type="ChEBI" id="CHEBI:18420"/>
    </ligand>
</feature>
<feature type="binding site" evidence="2">
    <location>
        <position position="15"/>
    </location>
    <ligand>
        <name>Mg(2+)</name>
        <dbReference type="ChEBI" id="CHEBI:18420"/>
    </ligand>
</feature>
<dbReference type="CDD" id="cd00475">
    <property type="entry name" value="Cis_IPPS"/>
    <property type="match status" value="1"/>
</dbReference>
<feature type="binding site" evidence="2">
    <location>
        <position position="66"/>
    </location>
    <ligand>
        <name>substrate</name>
    </ligand>
</feature>
<evidence type="ECO:0000313" key="4">
    <source>
        <dbReference type="EMBL" id="EEN82667.1"/>
    </source>
</evidence>
<name>C3JAR0_POREA</name>
<dbReference type="eggNOG" id="COG0020">
    <property type="taxonomic scope" value="Bacteria"/>
</dbReference>
<feature type="active site" evidence="2">
    <location>
        <position position="15"/>
    </location>
</feature>
<sequence length="261" mass="28810">MPCEAVPKHVAIIMDGNGRWATAQGKDRSYGHVEGVAALRRTVAAAAKVGINTLTVYAFSSENWARPTAEVDALMALMAQSMEHYAPEFASEGVRILAIGDLHRLPESTRQAVERTMEQTAHNSTITLVVCLSYSSRWELNHAVRTLAQDVASGKISPEDLSGDEPLAPYLSTYGIPDPDLLIRTGGEFRISNFLLYQIAYSELYFCPTLWPDFGEEDLQKALYEFSQRHRRFGLVEGQSPIHPNENKVTSAANAAPQDTL</sequence>
<comment type="similarity">
    <text evidence="2">Belongs to the UPP synthase family.</text>
</comment>
<evidence type="ECO:0000256" key="2">
    <source>
        <dbReference type="HAMAP-Rule" id="MF_01139"/>
    </source>
</evidence>
<evidence type="ECO:0000256" key="3">
    <source>
        <dbReference type="SAM" id="MobiDB-lite"/>
    </source>
</evidence>
<feature type="active site" description="Proton acceptor" evidence="2">
    <location>
        <position position="63"/>
    </location>
</feature>
<feature type="binding site" evidence="2">
    <location>
        <begin position="60"/>
        <end position="62"/>
    </location>
    <ligand>
        <name>substrate</name>
    </ligand>
</feature>
<keyword evidence="5" id="KW-1185">Reference proteome</keyword>